<feature type="transmembrane region" description="Helical" evidence="7">
    <location>
        <begin position="381"/>
        <end position="399"/>
    </location>
</feature>
<feature type="transmembrane region" description="Helical" evidence="7">
    <location>
        <begin position="151"/>
        <end position="170"/>
    </location>
</feature>
<evidence type="ECO:0000256" key="6">
    <source>
        <dbReference type="ARBA" id="ARBA00023136"/>
    </source>
</evidence>
<evidence type="ECO:0000256" key="5">
    <source>
        <dbReference type="ARBA" id="ARBA00022989"/>
    </source>
</evidence>
<dbReference type="Gene3D" id="3.10.20.90">
    <property type="entry name" value="Phosphatidylinositol 3-kinase Catalytic Subunit, Chain A, domain 1"/>
    <property type="match status" value="1"/>
</dbReference>
<reference evidence="10" key="1">
    <citation type="journal article" date="2019" name="Int. J. Syst. Evol. Microbiol.">
        <title>The Global Catalogue of Microorganisms (GCM) 10K type strain sequencing project: providing services to taxonomists for standard genome sequencing and annotation.</title>
        <authorList>
            <consortium name="The Broad Institute Genomics Platform"/>
            <consortium name="The Broad Institute Genome Sequencing Center for Infectious Disease"/>
            <person name="Wu L."/>
            <person name="Ma J."/>
        </authorList>
    </citation>
    <scope>NUCLEOTIDE SEQUENCE [LARGE SCALE GENOMIC DNA]</scope>
    <source>
        <strain evidence="10">2902at01</strain>
    </source>
</reference>
<feature type="transmembrane region" description="Helical" evidence="7">
    <location>
        <begin position="240"/>
        <end position="259"/>
    </location>
</feature>
<organism evidence="9 10">
    <name type="scientific">Micromonospora zhanjiangensis</name>
    <dbReference type="NCBI Taxonomy" id="1522057"/>
    <lineage>
        <taxon>Bacteria</taxon>
        <taxon>Bacillati</taxon>
        <taxon>Actinomycetota</taxon>
        <taxon>Actinomycetes</taxon>
        <taxon>Micromonosporales</taxon>
        <taxon>Micromonosporaceae</taxon>
        <taxon>Micromonospora</taxon>
    </lineage>
</organism>
<name>A0ABV8KMH1_9ACTN</name>
<dbReference type="Pfam" id="PF08817">
    <property type="entry name" value="YukD"/>
    <property type="match status" value="1"/>
</dbReference>
<keyword evidence="4 7" id="KW-0812">Transmembrane</keyword>
<proteinExistence type="inferred from homology"/>
<dbReference type="InterPro" id="IPR006707">
    <property type="entry name" value="T7SS_EccD"/>
</dbReference>
<feature type="transmembrane region" description="Helical" evidence="7">
    <location>
        <begin position="212"/>
        <end position="233"/>
    </location>
</feature>
<evidence type="ECO:0000313" key="10">
    <source>
        <dbReference type="Proteomes" id="UP001595868"/>
    </source>
</evidence>
<evidence type="ECO:0000256" key="4">
    <source>
        <dbReference type="ARBA" id="ARBA00022692"/>
    </source>
</evidence>
<protein>
    <submittedName>
        <fullName evidence="9">Type VII secretion integral membrane protein EccD</fullName>
    </submittedName>
</protein>
<evidence type="ECO:0000259" key="8">
    <source>
        <dbReference type="Pfam" id="PF19053"/>
    </source>
</evidence>
<evidence type="ECO:0000256" key="1">
    <source>
        <dbReference type="ARBA" id="ARBA00004651"/>
    </source>
</evidence>
<dbReference type="InterPro" id="IPR024962">
    <property type="entry name" value="YukD-like"/>
</dbReference>
<feature type="transmembrane region" description="Helical" evidence="7">
    <location>
        <begin position="326"/>
        <end position="346"/>
    </location>
</feature>
<gene>
    <name evidence="9" type="primary">eccD</name>
    <name evidence="9" type="ORF">ACFOX0_14950</name>
</gene>
<dbReference type="PIRSF" id="PIRSF017804">
    <property type="entry name" value="Secretion_EccD1"/>
    <property type="match status" value="1"/>
</dbReference>
<dbReference type="InterPro" id="IPR044049">
    <property type="entry name" value="EccD_transm"/>
</dbReference>
<keyword evidence="10" id="KW-1185">Reference proteome</keyword>
<feature type="domain" description="EccD-like transmembrane" evidence="8">
    <location>
        <begin position="123"/>
        <end position="467"/>
    </location>
</feature>
<comment type="subcellular location">
    <subcellularLocation>
        <location evidence="1">Cell membrane</location>
        <topology evidence="1">Multi-pass membrane protein</topology>
    </subcellularLocation>
</comment>
<dbReference type="Pfam" id="PF19053">
    <property type="entry name" value="EccD"/>
    <property type="match status" value="1"/>
</dbReference>
<evidence type="ECO:0000313" key="9">
    <source>
        <dbReference type="EMBL" id="MFC4107218.1"/>
    </source>
</evidence>
<feature type="transmembrane region" description="Helical" evidence="7">
    <location>
        <begin position="177"/>
        <end position="200"/>
    </location>
</feature>
<accession>A0ABV8KMH1</accession>
<feature type="transmembrane region" description="Helical" evidence="7">
    <location>
        <begin position="126"/>
        <end position="145"/>
    </location>
</feature>
<keyword evidence="6 7" id="KW-0472">Membrane</keyword>
<keyword evidence="3" id="KW-1003">Cell membrane</keyword>
<feature type="transmembrane region" description="Helical" evidence="7">
    <location>
        <begin position="405"/>
        <end position="426"/>
    </location>
</feature>
<comment type="caution">
    <text evidence="9">The sequence shown here is derived from an EMBL/GenBank/DDBJ whole genome shotgun (WGS) entry which is preliminary data.</text>
</comment>
<feature type="transmembrane region" description="Helical" evidence="7">
    <location>
        <begin position="438"/>
        <end position="464"/>
    </location>
</feature>
<comment type="similarity">
    <text evidence="2">Belongs to the EccD/Snm4 family.</text>
</comment>
<evidence type="ECO:0000256" key="2">
    <source>
        <dbReference type="ARBA" id="ARBA00006162"/>
    </source>
</evidence>
<keyword evidence="5 7" id="KW-1133">Transmembrane helix</keyword>
<evidence type="ECO:0000256" key="3">
    <source>
        <dbReference type="ARBA" id="ARBA00022475"/>
    </source>
</evidence>
<dbReference type="NCBIfam" id="TIGR03920">
    <property type="entry name" value="T7SS_EccD"/>
    <property type="match status" value="1"/>
</dbReference>
<sequence length="473" mass="47654">MTSVTAPGGLSLARVTVAAPKRRMDVALPDNLLVAELLPHLLRHAGDDLGGTDERHGGWVLRRATGAVLEPNRNLSVQGIRDGELLHLAPRREDWPELAYDDVVEVIAGGARRAGRSWGNAATRRCGIAVASLVFGLGLVALLLSGPPWPLPAGVALGVAAVLAILGILLSRAFSDAGAGAGVAAAGLPYAFVGGALVAAPSGLALDVTQLGASNLLLGSAALLLFSIVGYTGVAAVQRLFMAGIALSLTGLLAALLSLGGTAPAGAAAVSLTVVIGLLPGYPLIASWIGRLPVPELPNRPEEILADRPVPKRSDVFAAVARATELLTGMLLAAAISSTVAMVVLVIVDRQFAGGLLALAGSAALLLRARLFGGPHQRVPMLAAGIAGLGLLALGYALSSGTGGRLLVLALLILAAAAVLAAGLLYSKRNPSPYLGRAADILDVLAIIALIPLACAVTGLFGTIQGMFASIGG</sequence>
<evidence type="ECO:0000256" key="7">
    <source>
        <dbReference type="SAM" id="Phobius"/>
    </source>
</evidence>
<dbReference type="RefSeq" id="WP_377545858.1">
    <property type="nucleotide sequence ID" value="NZ_JBHSBN010000008.1"/>
</dbReference>
<dbReference type="EMBL" id="JBHSBN010000008">
    <property type="protein sequence ID" value="MFC4107218.1"/>
    <property type="molecule type" value="Genomic_DNA"/>
</dbReference>
<dbReference type="Proteomes" id="UP001595868">
    <property type="component" value="Unassembled WGS sequence"/>
</dbReference>
<feature type="transmembrane region" description="Helical" evidence="7">
    <location>
        <begin position="265"/>
        <end position="285"/>
    </location>
</feature>